<evidence type="ECO:0000256" key="1">
    <source>
        <dbReference type="SAM" id="Phobius"/>
    </source>
</evidence>
<feature type="transmembrane region" description="Helical" evidence="1">
    <location>
        <begin position="195"/>
        <end position="213"/>
    </location>
</feature>
<feature type="transmembrane region" description="Helical" evidence="1">
    <location>
        <begin position="274"/>
        <end position="294"/>
    </location>
</feature>
<dbReference type="STRING" id="572478.Vdis_1541"/>
<dbReference type="InterPro" id="IPR018650">
    <property type="entry name" value="STSV1_Orf64"/>
</dbReference>
<name>E1QTD1_VULDI</name>
<dbReference type="RefSeq" id="WP_013336649.1">
    <property type="nucleotide sequence ID" value="NC_014537.1"/>
</dbReference>
<dbReference type="Pfam" id="PF09852">
    <property type="entry name" value="DUF2079"/>
    <property type="match status" value="1"/>
</dbReference>
<dbReference type="Proteomes" id="UP000006681">
    <property type="component" value="Chromosome"/>
</dbReference>
<keyword evidence="1" id="KW-1133">Transmembrane helix</keyword>
<proteinExistence type="predicted"/>
<dbReference type="KEGG" id="vdi:Vdis_1541"/>
<feature type="transmembrane region" description="Helical" evidence="1">
    <location>
        <begin position="164"/>
        <end position="183"/>
    </location>
</feature>
<dbReference type="eggNOG" id="arCOG03812">
    <property type="taxonomic scope" value="Archaea"/>
</dbReference>
<protein>
    <recommendedName>
        <fullName evidence="4">DUF2079 domain-containing protein</fullName>
    </recommendedName>
</protein>
<dbReference type="HOGENOM" id="CLU_331404_0_0_2"/>
<organism evidence="2 3">
    <name type="scientific">Vulcanisaeta distributa (strain DSM 14429 / JCM 11212 / NBRC 100878 / IC-017)</name>
    <dbReference type="NCBI Taxonomy" id="572478"/>
    <lineage>
        <taxon>Archaea</taxon>
        <taxon>Thermoproteota</taxon>
        <taxon>Thermoprotei</taxon>
        <taxon>Thermoproteales</taxon>
        <taxon>Thermoproteaceae</taxon>
        <taxon>Vulcanisaeta</taxon>
    </lineage>
</organism>
<sequence>MQSINRHVIINEIEKRKIIIKLFSLPLLIQFYIVFTLGYLNITPRLYNYEVIHISAIAFTVGFFLFMTPTITNQVRQAINDKYYAATLLIFLAITYELTYLATVPPYYGLSLGASLDTATYLQSFASLTYYRQFLVSFVGPFFSVHASPILLLIYPIYEVYPSIFTLMTIQVVILMLPIPLMYKLGMKILNNPKHALATALLYILYPWIITAYAPFEVVTLAGSFMAMTLITMYLNDKKAYWASLTLAMASIEYVPLFGIGLSIYQALSKEHRKLALLTFIYSIAWLIADYYLVMYFSGRTHNIFSNLYGAALSSLLTNITNKLLNPNTTKALTIDPQTRTVMDTTNVLNGIIQQATSQYNIKVQYVIEVFGPLAFINFLEPQTILLMPWLAALLTNFTPYYIPNVYYTILISAVALPATIWALRRLKIETRKRALTALLIINTITGLLTGPLTPLSGLYYGNTIPNWNAPVANQYDLAMIQLANYIPWNASVAVPATAVPWYSITRYGWGNHGVPFLGPNSNTQYVVYSPLVPTGYPYNTGGSEYGPYAFDDGAWILKANYTGPIKIINGFYYENTYIINPVLPGTWQYPIAQIPPTNITIQITTETKPQQAITLLNTTLLKTQLQQPQGIACGIGPGEVIIPGGTYIAQPVTINETTRISSITVFTSYETNLATAELIISTTPTPNQKSTIYTYTFGTPWWCSPHSWTTPITANPDITLKPGTYYIILTFPIQGQTICEQIPNTPKALLINATTGQIIKQLPCTLGTIITTNPRSSFKVSLSNVIINILSNEIQINGNEEIMISTVVKNVSGLVLTINSQNTQSNIQLTIKLKVMTQNASGPLIPWYLIPIIGLIPEYVLLALAMLMLVPNLRNLRW</sequence>
<gene>
    <name evidence="2" type="ordered locus">Vdis_1541</name>
</gene>
<feature type="transmembrane region" description="Helical" evidence="1">
    <location>
        <begin position="436"/>
        <end position="461"/>
    </location>
</feature>
<reference evidence="2 3" key="1">
    <citation type="journal article" date="2010" name="Stand. Genomic Sci.">
        <title>Complete genome sequence of Vulcanisaeta distributa type strain (IC-017).</title>
        <authorList>
            <person name="Mavromatis K."/>
            <person name="Sikorski J."/>
            <person name="Pabst E."/>
            <person name="Teshima H."/>
            <person name="Lapidus A."/>
            <person name="Lucas S."/>
            <person name="Nolan M."/>
            <person name="Glavina Del Rio T."/>
            <person name="Cheng J.F."/>
            <person name="Bruce D."/>
            <person name="Goodwin L."/>
            <person name="Pitluck S."/>
            <person name="Liolios K."/>
            <person name="Ivanova N."/>
            <person name="Mikhailova N."/>
            <person name="Pati A."/>
            <person name="Chen A."/>
            <person name="Palaniappan K."/>
            <person name="Land M."/>
            <person name="Hauser L."/>
            <person name="Chang Y.J."/>
            <person name="Jeffries C.D."/>
            <person name="Rohde M."/>
            <person name="Spring S."/>
            <person name="Goker M."/>
            <person name="Wirth R."/>
            <person name="Woyke T."/>
            <person name="Bristow J."/>
            <person name="Eisen J.A."/>
            <person name="Markowitz V."/>
            <person name="Hugenholtz P."/>
            <person name="Klenk H.P."/>
            <person name="Kyrpides N.C."/>
        </authorList>
    </citation>
    <scope>NUCLEOTIDE SEQUENCE [LARGE SCALE GENOMIC DNA]</scope>
    <source>
        <strain evidence="3">DSM 14429 / JCM 11212 / NBRC 100878 / IC-017</strain>
    </source>
</reference>
<accession>E1QTD1</accession>
<keyword evidence="1" id="KW-0812">Transmembrane</keyword>
<dbReference type="EMBL" id="CP002100">
    <property type="protein sequence ID" value="ADN50924.1"/>
    <property type="molecule type" value="Genomic_DNA"/>
</dbReference>
<dbReference type="AlphaFoldDB" id="E1QTD1"/>
<keyword evidence="1" id="KW-0472">Membrane</keyword>
<feature type="transmembrane region" description="Helical" evidence="1">
    <location>
        <begin position="83"/>
        <end position="102"/>
    </location>
</feature>
<keyword evidence="3" id="KW-1185">Reference proteome</keyword>
<feature type="transmembrane region" description="Helical" evidence="1">
    <location>
        <begin position="20"/>
        <end position="40"/>
    </location>
</feature>
<evidence type="ECO:0000313" key="2">
    <source>
        <dbReference type="EMBL" id="ADN50924.1"/>
    </source>
</evidence>
<feature type="transmembrane region" description="Helical" evidence="1">
    <location>
        <begin position="138"/>
        <end position="158"/>
    </location>
</feature>
<evidence type="ECO:0008006" key="4">
    <source>
        <dbReference type="Google" id="ProtNLM"/>
    </source>
</evidence>
<dbReference type="GeneID" id="9752478"/>
<evidence type="ECO:0000313" key="3">
    <source>
        <dbReference type="Proteomes" id="UP000006681"/>
    </source>
</evidence>
<feature type="transmembrane region" description="Helical" evidence="1">
    <location>
        <begin position="370"/>
        <end position="393"/>
    </location>
</feature>
<feature type="transmembrane region" description="Helical" evidence="1">
    <location>
        <begin position="247"/>
        <end position="268"/>
    </location>
</feature>
<feature type="transmembrane region" description="Helical" evidence="1">
    <location>
        <begin position="52"/>
        <end position="71"/>
    </location>
</feature>
<dbReference type="OrthoDB" id="27380at2157"/>
<feature type="transmembrane region" description="Helical" evidence="1">
    <location>
        <begin position="405"/>
        <end position="424"/>
    </location>
</feature>
<reference evidence="3" key="2">
    <citation type="journal article" date="2010" name="Stand. Genomic Sci.">
        <title>Complete genome sequence of Vulcanisaeta distributa type strain (IC-017T).</title>
        <authorList>
            <person name="Mavromatis K."/>
            <person name="Sikorski J."/>
            <person name="Pabst E."/>
            <person name="Teshima H."/>
            <person name="Lapidus A."/>
            <person name="Lucas S."/>
            <person name="Nolan M."/>
            <person name="Glavina Del Rio T."/>
            <person name="Cheng J."/>
            <person name="Bruce D."/>
            <person name="Goodwin L."/>
            <person name="Pitluck S."/>
            <person name="Liolios K."/>
            <person name="Ivanova N."/>
            <person name="Mikhailova N."/>
            <person name="Pati A."/>
            <person name="Chen A."/>
            <person name="Palaniappan K."/>
            <person name="Land M."/>
            <person name="Hauser L."/>
            <person name="Chang Y."/>
            <person name="Jeffries C."/>
            <person name="Rohde M."/>
            <person name="Spring S."/>
            <person name="Goker M."/>
            <person name="Wirth R."/>
            <person name="Woyke T."/>
            <person name="Bristow J."/>
            <person name="Eisen J."/>
            <person name="Markowitz V."/>
            <person name="Hugenholtz P."/>
            <person name="Klenk H."/>
            <person name="Kyrpides N."/>
        </authorList>
    </citation>
    <scope>NUCLEOTIDE SEQUENCE [LARGE SCALE GENOMIC DNA]</scope>
    <source>
        <strain evidence="3">DSM 14429 / JCM 11212 / NBRC 100878 / IC-017</strain>
    </source>
</reference>
<feature type="transmembrane region" description="Helical" evidence="1">
    <location>
        <begin position="848"/>
        <end position="871"/>
    </location>
</feature>